<dbReference type="Proteomes" id="UP000799437">
    <property type="component" value="Unassembled WGS sequence"/>
</dbReference>
<sequence>MAVYHVVLFKRKPEVSDGQIATWKAAASGMVGRIPGLHSLKVGPPHASTAHRSQGFNVAVIAVLDGADTIKVYAEHPVHLELLKMGRELFAENLAYDMEF</sequence>
<dbReference type="SUPFAM" id="SSF54909">
    <property type="entry name" value="Dimeric alpha+beta barrel"/>
    <property type="match status" value="1"/>
</dbReference>
<evidence type="ECO:0000259" key="1">
    <source>
        <dbReference type="PROSITE" id="PS51502"/>
    </source>
</evidence>
<gene>
    <name evidence="2" type="ORF">EJ05DRAFT_476918</name>
</gene>
<dbReference type="GeneID" id="54485196"/>
<dbReference type="PROSITE" id="PS51502">
    <property type="entry name" value="S_R_A_B_BARREL"/>
    <property type="match status" value="1"/>
</dbReference>
<dbReference type="AlphaFoldDB" id="A0A6A6W6P3"/>
<evidence type="ECO:0000313" key="3">
    <source>
        <dbReference type="Proteomes" id="UP000799437"/>
    </source>
</evidence>
<dbReference type="OrthoDB" id="42919at2759"/>
<evidence type="ECO:0000313" key="2">
    <source>
        <dbReference type="EMBL" id="KAF2757704.1"/>
    </source>
</evidence>
<proteinExistence type="predicted"/>
<dbReference type="EMBL" id="ML996573">
    <property type="protein sequence ID" value="KAF2757704.1"/>
    <property type="molecule type" value="Genomic_DNA"/>
</dbReference>
<dbReference type="InterPro" id="IPR013097">
    <property type="entry name" value="Dabb"/>
</dbReference>
<dbReference type="RefSeq" id="XP_033600155.1">
    <property type="nucleotide sequence ID" value="XM_033744142.1"/>
</dbReference>
<reference evidence="2" key="1">
    <citation type="journal article" date="2020" name="Stud. Mycol.">
        <title>101 Dothideomycetes genomes: a test case for predicting lifestyles and emergence of pathogens.</title>
        <authorList>
            <person name="Haridas S."/>
            <person name="Albert R."/>
            <person name="Binder M."/>
            <person name="Bloem J."/>
            <person name="Labutti K."/>
            <person name="Salamov A."/>
            <person name="Andreopoulos B."/>
            <person name="Baker S."/>
            <person name="Barry K."/>
            <person name="Bills G."/>
            <person name="Bluhm B."/>
            <person name="Cannon C."/>
            <person name="Castanera R."/>
            <person name="Culley D."/>
            <person name="Daum C."/>
            <person name="Ezra D."/>
            <person name="Gonzalez J."/>
            <person name="Henrissat B."/>
            <person name="Kuo A."/>
            <person name="Liang C."/>
            <person name="Lipzen A."/>
            <person name="Lutzoni F."/>
            <person name="Magnuson J."/>
            <person name="Mondo S."/>
            <person name="Nolan M."/>
            <person name="Ohm R."/>
            <person name="Pangilinan J."/>
            <person name="Park H.-J."/>
            <person name="Ramirez L."/>
            <person name="Alfaro M."/>
            <person name="Sun H."/>
            <person name="Tritt A."/>
            <person name="Yoshinaga Y."/>
            <person name="Zwiers L.-H."/>
            <person name="Turgeon B."/>
            <person name="Goodwin S."/>
            <person name="Spatafora J."/>
            <person name="Crous P."/>
            <person name="Grigoriev I."/>
        </authorList>
    </citation>
    <scope>NUCLEOTIDE SEQUENCE</scope>
    <source>
        <strain evidence="2">CBS 121739</strain>
    </source>
</reference>
<protein>
    <recommendedName>
        <fullName evidence="1">Stress-response A/B barrel domain-containing protein</fullName>
    </recommendedName>
</protein>
<accession>A0A6A6W6P3</accession>
<dbReference type="Pfam" id="PF07876">
    <property type="entry name" value="Dabb"/>
    <property type="match status" value="1"/>
</dbReference>
<organism evidence="2 3">
    <name type="scientific">Pseudovirgaria hyperparasitica</name>
    <dbReference type="NCBI Taxonomy" id="470096"/>
    <lineage>
        <taxon>Eukaryota</taxon>
        <taxon>Fungi</taxon>
        <taxon>Dikarya</taxon>
        <taxon>Ascomycota</taxon>
        <taxon>Pezizomycotina</taxon>
        <taxon>Dothideomycetes</taxon>
        <taxon>Dothideomycetes incertae sedis</taxon>
        <taxon>Acrospermales</taxon>
        <taxon>Acrospermaceae</taxon>
        <taxon>Pseudovirgaria</taxon>
    </lineage>
</organism>
<keyword evidence="3" id="KW-1185">Reference proteome</keyword>
<feature type="domain" description="Stress-response A/B barrel" evidence="1">
    <location>
        <begin position="3"/>
        <end position="98"/>
    </location>
</feature>
<name>A0A6A6W6P3_9PEZI</name>
<dbReference type="SMART" id="SM00886">
    <property type="entry name" value="Dabb"/>
    <property type="match status" value="1"/>
</dbReference>
<dbReference type="Gene3D" id="3.30.70.100">
    <property type="match status" value="1"/>
</dbReference>
<dbReference type="InterPro" id="IPR011008">
    <property type="entry name" value="Dimeric_a/b-barrel"/>
</dbReference>